<dbReference type="SUPFAM" id="SSF46689">
    <property type="entry name" value="Homeodomain-like"/>
    <property type="match status" value="1"/>
</dbReference>
<dbReference type="AlphaFoldDB" id="A0A1I4C2B0"/>
<dbReference type="EMBL" id="FOSW01000003">
    <property type="protein sequence ID" value="SFK74923.1"/>
    <property type="molecule type" value="Genomic_DNA"/>
</dbReference>
<dbReference type="PROSITE" id="PS01124">
    <property type="entry name" value="HTH_ARAC_FAMILY_2"/>
    <property type="match status" value="1"/>
</dbReference>
<accession>A0A1I4C2B0</accession>
<protein>
    <submittedName>
        <fullName evidence="5">Helix-turn-helix domain-containing protein</fullName>
    </submittedName>
</protein>
<keyword evidence="3" id="KW-0804">Transcription</keyword>
<evidence type="ECO:0000256" key="2">
    <source>
        <dbReference type="ARBA" id="ARBA00023125"/>
    </source>
</evidence>
<dbReference type="OrthoDB" id="5464689at2"/>
<reference evidence="5 6" key="1">
    <citation type="submission" date="2016-10" db="EMBL/GenBank/DDBJ databases">
        <authorList>
            <person name="de Groot N.N."/>
        </authorList>
    </citation>
    <scope>NUCLEOTIDE SEQUENCE [LARGE SCALE GENOMIC DNA]</scope>
    <source>
        <strain evidence="5 6">DSM 45317</strain>
    </source>
</reference>
<dbReference type="Gene3D" id="1.10.10.60">
    <property type="entry name" value="Homeodomain-like"/>
    <property type="match status" value="1"/>
</dbReference>
<dbReference type="GO" id="GO:0003700">
    <property type="term" value="F:DNA-binding transcription factor activity"/>
    <property type="evidence" value="ECO:0007669"/>
    <property type="project" value="InterPro"/>
</dbReference>
<evidence type="ECO:0000256" key="3">
    <source>
        <dbReference type="ARBA" id="ARBA00023163"/>
    </source>
</evidence>
<dbReference type="Pfam" id="PF12833">
    <property type="entry name" value="HTH_18"/>
    <property type="match status" value="1"/>
</dbReference>
<dbReference type="InterPro" id="IPR018060">
    <property type="entry name" value="HTH_AraC"/>
</dbReference>
<dbReference type="InterPro" id="IPR009057">
    <property type="entry name" value="Homeodomain-like_sf"/>
</dbReference>
<dbReference type="InterPro" id="IPR035418">
    <property type="entry name" value="AraC-bd_2"/>
</dbReference>
<sequence length="346" mass="37926">MAAEPFGRFPVARTADVDEAQEAMRSTFLPLTLRPLDPVGSGGDLDLGLNATRVGDVTVTYVRFGRGVQIDTAEADNYHVNLPITGGTVSRSGRLEPVASTPQLAAVFMPELDAELEWQAGTAQFCLMLPRHVLQQELEAMLDRPLAAPLAFAPAMDVTGDAGRAWVDALRLIERQSRYSHGLLDHPLAAGNLQRILVDGLLLAQPHTYTDALAAPHPPAAPPAIHRAIELLHTHPEQPWTTAGLARTVAVSARSLQDGFARTVGIPPTRYLREIRLQRIHEDLQAADPHTTTVSSVASRWGVLYLSRMAATYREKFGESPSQTLRHAPTRRRTQILFRAQTLYRA</sequence>
<dbReference type="PANTHER" id="PTHR46796">
    <property type="entry name" value="HTH-TYPE TRANSCRIPTIONAL ACTIVATOR RHAS-RELATED"/>
    <property type="match status" value="1"/>
</dbReference>
<keyword evidence="2" id="KW-0238">DNA-binding</keyword>
<dbReference type="SMART" id="SM00342">
    <property type="entry name" value="HTH_ARAC"/>
    <property type="match status" value="1"/>
</dbReference>
<evidence type="ECO:0000259" key="4">
    <source>
        <dbReference type="PROSITE" id="PS01124"/>
    </source>
</evidence>
<organism evidence="5 6">
    <name type="scientific">Geodermatophilus ruber</name>
    <dbReference type="NCBI Taxonomy" id="504800"/>
    <lineage>
        <taxon>Bacteria</taxon>
        <taxon>Bacillati</taxon>
        <taxon>Actinomycetota</taxon>
        <taxon>Actinomycetes</taxon>
        <taxon>Geodermatophilales</taxon>
        <taxon>Geodermatophilaceae</taxon>
        <taxon>Geodermatophilus</taxon>
    </lineage>
</organism>
<keyword evidence="6" id="KW-1185">Reference proteome</keyword>
<dbReference type="Pfam" id="PF14525">
    <property type="entry name" value="AraC_binding_2"/>
    <property type="match status" value="1"/>
</dbReference>
<dbReference type="STRING" id="504800.SAMN04488085_103299"/>
<evidence type="ECO:0000313" key="6">
    <source>
        <dbReference type="Proteomes" id="UP000199152"/>
    </source>
</evidence>
<evidence type="ECO:0000256" key="1">
    <source>
        <dbReference type="ARBA" id="ARBA00023015"/>
    </source>
</evidence>
<evidence type="ECO:0000313" key="5">
    <source>
        <dbReference type="EMBL" id="SFK74923.1"/>
    </source>
</evidence>
<dbReference type="PANTHER" id="PTHR46796:SF12">
    <property type="entry name" value="HTH-TYPE DNA-BINDING TRANSCRIPTIONAL ACTIVATOR EUTR"/>
    <property type="match status" value="1"/>
</dbReference>
<dbReference type="Proteomes" id="UP000199152">
    <property type="component" value="Unassembled WGS sequence"/>
</dbReference>
<feature type="domain" description="HTH araC/xylS-type" evidence="4">
    <location>
        <begin position="226"/>
        <end position="327"/>
    </location>
</feature>
<name>A0A1I4C2B0_9ACTN</name>
<gene>
    <name evidence="5" type="ORF">SAMN04488085_103299</name>
</gene>
<dbReference type="RefSeq" id="WP_091322499.1">
    <property type="nucleotide sequence ID" value="NZ_FOSW01000003.1"/>
</dbReference>
<keyword evidence="1" id="KW-0805">Transcription regulation</keyword>
<dbReference type="InParanoid" id="A0A1I4C2B0"/>
<dbReference type="InterPro" id="IPR050204">
    <property type="entry name" value="AraC_XylS_family_regulators"/>
</dbReference>
<dbReference type="GO" id="GO:0043565">
    <property type="term" value="F:sequence-specific DNA binding"/>
    <property type="evidence" value="ECO:0007669"/>
    <property type="project" value="InterPro"/>
</dbReference>
<proteinExistence type="predicted"/>